<comment type="caution">
    <text evidence="2">The sequence shown here is derived from an EMBL/GenBank/DDBJ whole genome shotgun (WGS) entry which is preliminary data.</text>
</comment>
<gene>
    <name evidence="2" type="ORF">EDD26_1924</name>
</gene>
<keyword evidence="3" id="KW-1185">Reference proteome</keyword>
<dbReference type="Proteomes" id="UP000275456">
    <property type="component" value="Unassembled WGS sequence"/>
</dbReference>
<dbReference type="InterPro" id="IPR051922">
    <property type="entry name" value="Bact_Sporulation_Assoc"/>
</dbReference>
<dbReference type="RefSeq" id="WP_123697517.1">
    <property type="nucleotide sequence ID" value="NZ_RKHJ01000001.1"/>
</dbReference>
<keyword evidence="1" id="KW-0732">Signal</keyword>
<dbReference type="PANTHER" id="PTHR30032:SF8">
    <property type="entry name" value="GERMINATION-SPECIFIC N-ACETYLMURAMOYL-L-ALANINE AMIDASE"/>
    <property type="match status" value="1"/>
</dbReference>
<dbReference type="AlphaFoldDB" id="A0A3N2AU87"/>
<feature type="signal peptide" evidence="1">
    <location>
        <begin position="1"/>
        <end position="30"/>
    </location>
</feature>
<evidence type="ECO:0000256" key="1">
    <source>
        <dbReference type="SAM" id="SignalP"/>
    </source>
</evidence>
<dbReference type="PANTHER" id="PTHR30032">
    <property type="entry name" value="N-ACETYLMURAMOYL-L-ALANINE AMIDASE-RELATED"/>
    <property type="match status" value="1"/>
</dbReference>
<feature type="chain" id="PRO_5018173655" evidence="1">
    <location>
        <begin position="31"/>
        <end position="533"/>
    </location>
</feature>
<dbReference type="Pfam" id="PF04122">
    <property type="entry name" value="CW_binding_2"/>
    <property type="match status" value="3"/>
</dbReference>
<name>A0A3N2AU87_9MICO</name>
<proteinExistence type="predicted"/>
<protein>
    <submittedName>
        <fullName evidence="2">Putative cell wall binding repeat protein</fullName>
    </submittedName>
</protein>
<dbReference type="InterPro" id="IPR007253">
    <property type="entry name" value="Cell_wall-bd_2"/>
</dbReference>
<evidence type="ECO:0000313" key="3">
    <source>
        <dbReference type="Proteomes" id="UP000275456"/>
    </source>
</evidence>
<dbReference type="OrthoDB" id="5116373at2"/>
<evidence type="ECO:0000313" key="2">
    <source>
        <dbReference type="EMBL" id="ROR66540.1"/>
    </source>
</evidence>
<dbReference type="EMBL" id="RKHJ01000001">
    <property type="protein sequence ID" value="ROR66540.1"/>
    <property type="molecule type" value="Genomic_DNA"/>
</dbReference>
<accession>A0A3N2AU87</accession>
<organism evidence="2 3">
    <name type="scientific">Agrococcus jenensis</name>
    <dbReference type="NCBI Taxonomy" id="46353"/>
    <lineage>
        <taxon>Bacteria</taxon>
        <taxon>Bacillati</taxon>
        <taxon>Actinomycetota</taxon>
        <taxon>Actinomycetes</taxon>
        <taxon>Micrococcales</taxon>
        <taxon>Microbacteriaceae</taxon>
        <taxon>Agrococcus</taxon>
    </lineage>
</organism>
<sequence>MAAVKRIALALVLALALVAAPLSTAPSAEAVSTIRIQGADRFATAVEVSKWTEGWAAPRGTVYLASGLKFPDALAAAPVVAAEGGHLLLTRPEAVDATTMARIEAIDPATIVIVGSEASISANVATQLEAATDAEVERLGGRDRVETSLLLLERLASQGPVTNVWVASGHTFPDALVAASVAGRDRGAIVLDYHDGTTAGASAWLDRVRGVVQGIPVRIAGGTPSVSAADEAALRGAGPLSVDRYAGSDRFLTAIEINRAFAPTSPSDPTMLVATGENFPDALAGAVHAALRQAPMFLSPGGCQDYRADILRGEALGRGIQTIMGLGSAASLTDPAMSLGPCPVFTSLQASMGAEYGTFAPRWYAGSGSRTIDLGATLPTGIVRMTFADAGHHRAVTLGADGAEDELLVDQPGAYRGTVLFEGKLSPSTRSIRITATGDWTIEVLDVRHAPDFQRSASGDSDAVYLFGASSSEVVAKYSGSDTFVAWELFQQDGVFDGYLVVEMGAGTQRVPIGPGPSILSVYATDDWSLDLQ</sequence>
<reference evidence="2 3" key="1">
    <citation type="submission" date="2018-11" db="EMBL/GenBank/DDBJ databases">
        <title>Sequencing the genomes of 1000 actinobacteria strains.</title>
        <authorList>
            <person name="Klenk H.-P."/>
        </authorList>
    </citation>
    <scope>NUCLEOTIDE SEQUENCE [LARGE SCALE GENOMIC DNA]</scope>
    <source>
        <strain evidence="2 3">DSM 9580</strain>
    </source>
</reference>